<organism evidence="1 2">
    <name type="scientific">Eretmocerus hayati</name>
    <dbReference type="NCBI Taxonomy" id="131215"/>
    <lineage>
        <taxon>Eukaryota</taxon>
        <taxon>Metazoa</taxon>
        <taxon>Ecdysozoa</taxon>
        <taxon>Arthropoda</taxon>
        <taxon>Hexapoda</taxon>
        <taxon>Insecta</taxon>
        <taxon>Pterygota</taxon>
        <taxon>Neoptera</taxon>
        <taxon>Endopterygota</taxon>
        <taxon>Hymenoptera</taxon>
        <taxon>Apocrita</taxon>
        <taxon>Proctotrupomorpha</taxon>
        <taxon>Chalcidoidea</taxon>
        <taxon>Aphelinidae</taxon>
        <taxon>Aphelininae</taxon>
        <taxon>Eretmocerus</taxon>
    </lineage>
</organism>
<sequence length="398" mass="46262">MKLPSLDYRKTVSKLEAFRGCWPYQNREKNMFYLFIHSLISLTEIVFIGTQFARVVSEDFVLSLEALGAFLVTEIGFLKLFMSWIYRKKQKEIYDRINSDWDTFTDRDEVEVLDKFSQEALEIFLLYAGLLLLSVTGFGGISVMREHFKYLFVANTTFRTMDLPIPAYYFGIESGYHIKLTQQFIAGFGCIFLHLAHDTAYNGQVHHVCSILEISKVHLKRTSEILLRMQKFSTFDKTEYIKALNNKIVSAIKVHGRALELVPIIESYYRMTWLLVLVQNMIGTGISLMIIAHKTDDLIELIRYTIPIFSIALHFYIVYLPGQKLIDTSLGVGDAFYECEWYNFPPGIRKLLIPVIQRSQRYCYLTGGGFFQLCMETYFEMMKKGFSIFTVLSTFLNE</sequence>
<comment type="caution">
    <text evidence="1">The sequence shown here is derived from an EMBL/GenBank/DDBJ whole genome shotgun (WGS) entry which is preliminary data.</text>
</comment>
<evidence type="ECO:0000313" key="1">
    <source>
        <dbReference type="EMBL" id="KAJ8683360.1"/>
    </source>
</evidence>
<dbReference type="EMBL" id="CM056741">
    <property type="protein sequence ID" value="KAJ8683360.1"/>
    <property type="molecule type" value="Genomic_DNA"/>
</dbReference>
<gene>
    <name evidence="1" type="ORF">QAD02_019152</name>
</gene>
<protein>
    <submittedName>
        <fullName evidence="1">Uncharacterized protein</fullName>
    </submittedName>
</protein>
<name>A0ACC2PIV8_9HYME</name>
<accession>A0ACC2PIV8</accession>
<evidence type="ECO:0000313" key="2">
    <source>
        <dbReference type="Proteomes" id="UP001239111"/>
    </source>
</evidence>
<proteinExistence type="predicted"/>
<dbReference type="Proteomes" id="UP001239111">
    <property type="component" value="Chromosome 1"/>
</dbReference>
<reference evidence="1" key="1">
    <citation type="submission" date="2023-04" db="EMBL/GenBank/DDBJ databases">
        <title>A chromosome-level genome assembly of the parasitoid wasp Eretmocerus hayati.</title>
        <authorList>
            <person name="Zhong Y."/>
            <person name="Liu S."/>
            <person name="Liu Y."/>
        </authorList>
    </citation>
    <scope>NUCLEOTIDE SEQUENCE</scope>
    <source>
        <strain evidence="1">ZJU_SS_LIU_2023</strain>
    </source>
</reference>
<feature type="non-terminal residue" evidence="1">
    <location>
        <position position="398"/>
    </location>
</feature>
<keyword evidence="2" id="KW-1185">Reference proteome</keyword>